<gene>
    <name evidence="1" type="ORF">C8259_33990</name>
</gene>
<dbReference type="EMBL" id="PYHS01000035">
    <property type="protein sequence ID" value="PSR57632.1"/>
    <property type="molecule type" value="Genomic_DNA"/>
</dbReference>
<proteinExistence type="predicted"/>
<sequence length="99" mass="10627">MLHIDGQESSIDASDQFHVAVTANTGQVSQHIGNLAVHHRPESELDDRAVHIRNRVGEWITDFVTARNGHSGGTNDAVREAVNALYNADIDSGAGVRSA</sequence>
<name>A0A2T2YQ31_9NOCA</name>
<reference evidence="1 2" key="1">
    <citation type="submission" date="2018-02" db="EMBL/GenBank/DDBJ databases">
        <title>8 Nocardia nova and 1 Nocardia cyriacigeorgica strain used for evolution to TMP-SMX.</title>
        <authorList>
            <person name="Mehta H."/>
            <person name="Weng J."/>
            <person name="Shamoo Y."/>
        </authorList>
    </citation>
    <scope>NUCLEOTIDE SEQUENCE [LARGE SCALE GENOMIC DNA]</scope>
    <source>
        <strain evidence="1 2">ATCC 33727</strain>
    </source>
</reference>
<dbReference type="AlphaFoldDB" id="A0A2T2YQ31"/>
<accession>A0A2T2YQ31</accession>
<dbReference type="RefSeq" id="WP_063032824.1">
    <property type="nucleotide sequence ID" value="NZ_PYHS01000035.1"/>
</dbReference>
<comment type="caution">
    <text evidence="1">The sequence shown here is derived from an EMBL/GenBank/DDBJ whole genome shotgun (WGS) entry which is preliminary data.</text>
</comment>
<organism evidence="1 2">
    <name type="scientific">Nocardia nova</name>
    <dbReference type="NCBI Taxonomy" id="37330"/>
    <lineage>
        <taxon>Bacteria</taxon>
        <taxon>Bacillati</taxon>
        <taxon>Actinomycetota</taxon>
        <taxon>Actinomycetes</taxon>
        <taxon>Mycobacteriales</taxon>
        <taxon>Nocardiaceae</taxon>
        <taxon>Nocardia</taxon>
    </lineage>
</organism>
<evidence type="ECO:0000313" key="1">
    <source>
        <dbReference type="EMBL" id="PSR57632.1"/>
    </source>
</evidence>
<evidence type="ECO:0000313" key="2">
    <source>
        <dbReference type="Proteomes" id="UP000241647"/>
    </source>
</evidence>
<dbReference type="Proteomes" id="UP000241647">
    <property type="component" value="Unassembled WGS sequence"/>
</dbReference>
<protein>
    <submittedName>
        <fullName evidence="1">Uncharacterized protein</fullName>
    </submittedName>
</protein>